<feature type="compositionally biased region" description="Polar residues" evidence="18">
    <location>
        <begin position="482"/>
        <end position="492"/>
    </location>
</feature>
<evidence type="ECO:0000256" key="12">
    <source>
        <dbReference type="ARBA" id="ARBA00023098"/>
    </source>
</evidence>
<dbReference type="FunFam" id="3.30.200.20:FF:000124">
    <property type="entry name" value="Cyclin-dependent kinase 4"/>
    <property type="match status" value="1"/>
</dbReference>
<feature type="region of interest" description="Disordered" evidence="18">
    <location>
        <begin position="514"/>
        <end position="554"/>
    </location>
</feature>
<dbReference type="CDD" id="cd07840">
    <property type="entry name" value="STKc_CDK9_like"/>
    <property type="match status" value="1"/>
</dbReference>
<dbReference type="GO" id="GO:0016787">
    <property type="term" value="F:hydrolase activity"/>
    <property type="evidence" value="ECO:0007669"/>
    <property type="project" value="UniProtKB-KW"/>
</dbReference>
<keyword evidence="8" id="KW-0378">Hydrolase</keyword>
<dbReference type="GO" id="GO:0004693">
    <property type="term" value="F:cyclin-dependent protein serine/threonine kinase activity"/>
    <property type="evidence" value="ECO:0007669"/>
    <property type="project" value="UniProtKB-EC"/>
</dbReference>
<evidence type="ECO:0000256" key="8">
    <source>
        <dbReference type="ARBA" id="ARBA00022801"/>
    </source>
</evidence>
<evidence type="ECO:0000256" key="13">
    <source>
        <dbReference type="ARBA" id="ARBA00023136"/>
    </source>
</evidence>
<dbReference type="InterPro" id="IPR029058">
    <property type="entry name" value="AB_hydrolase_fold"/>
</dbReference>
<dbReference type="PROSITE" id="PS00107">
    <property type="entry name" value="PROTEIN_KINASE_ATP"/>
    <property type="match status" value="1"/>
</dbReference>
<dbReference type="InterPro" id="IPR050108">
    <property type="entry name" value="CDK"/>
</dbReference>
<evidence type="ECO:0000256" key="14">
    <source>
        <dbReference type="ARBA" id="ARBA00047811"/>
    </source>
</evidence>
<keyword evidence="4" id="KW-0808">Transferase</keyword>
<keyword evidence="11 19" id="KW-1133">Transmembrane helix</keyword>
<evidence type="ECO:0000259" key="20">
    <source>
        <dbReference type="PROSITE" id="PS50011"/>
    </source>
</evidence>
<dbReference type="GO" id="GO:0008353">
    <property type="term" value="F:RNA polymerase II CTD heptapeptide repeat kinase activity"/>
    <property type="evidence" value="ECO:0007669"/>
    <property type="project" value="UniProtKB-EC"/>
</dbReference>
<comment type="caution">
    <text evidence="21">The sequence shown here is derived from an EMBL/GenBank/DDBJ whole genome shotgun (WGS) entry which is preliminary data.</text>
</comment>
<feature type="compositionally biased region" description="Polar residues" evidence="18">
    <location>
        <begin position="725"/>
        <end position="735"/>
    </location>
</feature>
<evidence type="ECO:0000313" key="22">
    <source>
        <dbReference type="Proteomes" id="UP001306508"/>
    </source>
</evidence>
<evidence type="ECO:0000256" key="15">
    <source>
        <dbReference type="ARBA" id="ARBA00048367"/>
    </source>
</evidence>
<comment type="subcellular location">
    <subcellularLocation>
        <location evidence="1">Membrane</location>
        <topology evidence="1">Single-pass membrane protein</topology>
    </subcellularLocation>
</comment>
<dbReference type="FunFam" id="1.10.510.10:FF:000415">
    <property type="entry name" value="CMGC/CDK/CRK7 protein kinase, variant"/>
    <property type="match status" value="1"/>
</dbReference>
<feature type="compositionally biased region" description="Basic and acidic residues" evidence="18">
    <location>
        <begin position="775"/>
        <end position="784"/>
    </location>
</feature>
<evidence type="ECO:0000256" key="1">
    <source>
        <dbReference type="ARBA" id="ARBA00004167"/>
    </source>
</evidence>
<name>A0AAN7ZXE3_9SACH</name>
<dbReference type="InterPro" id="IPR017441">
    <property type="entry name" value="Protein_kinase_ATP_BS"/>
</dbReference>
<keyword evidence="6 17" id="KW-0547">Nucleotide-binding</keyword>
<dbReference type="SUPFAM" id="SSF53474">
    <property type="entry name" value="alpha/beta-Hydrolases"/>
    <property type="match status" value="1"/>
</dbReference>
<dbReference type="Gene3D" id="3.30.200.20">
    <property type="entry name" value="Phosphorylase Kinase, domain 1"/>
    <property type="match status" value="1"/>
</dbReference>
<dbReference type="PROSITE" id="PS00108">
    <property type="entry name" value="PROTEIN_KINASE_ST"/>
    <property type="match status" value="1"/>
</dbReference>
<feature type="compositionally biased region" description="Polar residues" evidence="18">
    <location>
        <begin position="693"/>
        <end position="704"/>
    </location>
</feature>
<dbReference type="GO" id="GO:0032968">
    <property type="term" value="P:positive regulation of transcription elongation by RNA polymerase II"/>
    <property type="evidence" value="ECO:0007669"/>
    <property type="project" value="TreeGrafter"/>
</dbReference>
<dbReference type="SMART" id="SM00220">
    <property type="entry name" value="S_TKc"/>
    <property type="match status" value="1"/>
</dbReference>
<evidence type="ECO:0000256" key="16">
    <source>
        <dbReference type="ARBA" id="ARBA00049280"/>
    </source>
</evidence>
<dbReference type="Pfam" id="PF00069">
    <property type="entry name" value="Pkinase"/>
    <property type="match status" value="1"/>
</dbReference>
<evidence type="ECO:0000256" key="4">
    <source>
        <dbReference type="ARBA" id="ARBA00022679"/>
    </source>
</evidence>
<keyword evidence="7" id="KW-0418">Kinase</keyword>
<keyword evidence="13 19" id="KW-0472">Membrane</keyword>
<evidence type="ECO:0000256" key="5">
    <source>
        <dbReference type="ARBA" id="ARBA00022692"/>
    </source>
</evidence>
<dbReference type="InterPro" id="IPR008271">
    <property type="entry name" value="Ser/Thr_kinase_AS"/>
</dbReference>
<gene>
    <name evidence="21" type="ORF">RI543_003756</name>
</gene>
<keyword evidence="9 17" id="KW-0067">ATP-binding</keyword>
<feature type="compositionally biased region" description="Polar residues" evidence="18">
    <location>
        <begin position="629"/>
        <end position="647"/>
    </location>
</feature>
<feature type="compositionally biased region" description="Polar residues" evidence="18">
    <location>
        <begin position="824"/>
        <end position="836"/>
    </location>
</feature>
<keyword evidence="10" id="KW-0442">Lipid degradation</keyword>
<dbReference type="PANTHER" id="PTHR24056:SF546">
    <property type="entry name" value="CYCLIN-DEPENDENT KINASE 12"/>
    <property type="match status" value="1"/>
</dbReference>
<accession>A0AAN7ZXE3</accession>
<feature type="compositionally biased region" description="Low complexity" evidence="18">
    <location>
        <begin position="807"/>
        <end position="822"/>
    </location>
</feature>
<feature type="compositionally biased region" description="Acidic residues" evidence="18">
    <location>
        <begin position="658"/>
        <end position="671"/>
    </location>
</feature>
<evidence type="ECO:0000256" key="19">
    <source>
        <dbReference type="SAM" id="Phobius"/>
    </source>
</evidence>
<feature type="region of interest" description="Disordered" evidence="18">
    <location>
        <begin position="591"/>
        <end position="836"/>
    </location>
</feature>
<dbReference type="Gene3D" id="3.40.50.1820">
    <property type="entry name" value="alpha/beta hydrolase"/>
    <property type="match status" value="1"/>
</dbReference>
<keyword evidence="5 19" id="KW-0812">Transmembrane</keyword>
<evidence type="ECO:0000256" key="7">
    <source>
        <dbReference type="ARBA" id="ARBA00022777"/>
    </source>
</evidence>
<evidence type="ECO:0000313" key="21">
    <source>
        <dbReference type="EMBL" id="KAK5778831.1"/>
    </source>
</evidence>
<dbReference type="PANTHER" id="PTHR24056">
    <property type="entry name" value="CELL DIVISION PROTEIN KINASE"/>
    <property type="match status" value="1"/>
</dbReference>
<evidence type="ECO:0000256" key="2">
    <source>
        <dbReference type="ARBA" id="ARBA00006485"/>
    </source>
</evidence>
<feature type="domain" description="Protein kinase" evidence="20">
    <location>
        <begin position="862"/>
        <end position="1155"/>
    </location>
</feature>
<dbReference type="EMBL" id="JAWIZZ010000051">
    <property type="protein sequence ID" value="KAK5778831.1"/>
    <property type="molecule type" value="Genomic_DNA"/>
</dbReference>
<dbReference type="InterPro" id="IPR000719">
    <property type="entry name" value="Prot_kinase_dom"/>
</dbReference>
<evidence type="ECO:0000256" key="9">
    <source>
        <dbReference type="ARBA" id="ARBA00022840"/>
    </source>
</evidence>
<comment type="catalytic activity">
    <reaction evidence="15">
        <text>L-seryl-[protein] + ATP = O-phospho-L-seryl-[protein] + ADP + H(+)</text>
        <dbReference type="Rhea" id="RHEA:17989"/>
        <dbReference type="Rhea" id="RHEA-COMP:9863"/>
        <dbReference type="Rhea" id="RHEA-COMP:11604"/>
        <dbReference type="ChEBI" id="CHEBI:15378"/>
        <dbReference type="ChEBI" id="CHEBI:29999"/>
        <dbReference type="ChEBI" id="CHEBI:30616"/>
        <dbReference type="ChEBI" id="CHEBI:83421"/>
        <dbReference type="ChEBI" id="CHEBI:456216"/>
        <dbReference type="EC" id="2.7.11.22"/>
    </reaction>
</comment>
<feature type="compositionally biased region" description="Low complexity" evidence="18">
    <location>
        <begin position="736"/>
        <end position="754"/>
    </location>
</feature>
<dbReference type="SUPFAM" id="SSF56112">
    <property type="entry name" value="Protein kinase-like (PK-like)"/>
    <property type="match status" value="1"/>
</dbReference>
<dbReference type="GO" id="GO:0005524">
    <property type="term" value="F:ATP binding"/>
    <property type="evidence" value="ECO:0007669"/>
    <property type="project" value="UniProtKB-UniRule"/>
</dbReference>
<keyword evidence="22" id="KW-1185">Reference proteome</keyword>
<reference evidence="22" key="1">
    <citation type="submission" date="2023-07" db="EMBL/GenBank/DDBJ databases">
        <title>A draft genome of Kazachstania heterogenica Y-27499.</title>
        <authorList>
            <person name="Donic C."/>
            <person name="Kralova J.S."/>
            <person name="Fidel L."/>
            <person name="Ben-Dor S."/>
            <person name="Jung S."/>
        </authorList>
    </citation>
    <scope>NUCLEOTIDE SEQUENCE [LARGE SCALE GENOMIC DNA]</scope>
    <source>
        <strain evidence="22">Y27499</strain>
    </source>
</reference>
<evidence type="ECO:0000256" key="17">
    <source>
        <dbReference type="PROSITE-ProRule" id="PRU10141"/>
    </source>
</evidence>
<keyword evidence="3" id="KW-0723">Serine/threonine-protein kinase</keyword>
<dbReference type="GO" id="GO:0016020">
    <property type="term" value="C:membrane"/>
    <property type="evidence" value="ECO:0007669"/>
    <property type="project" value="UniProtKB-SubCell"/>
</dbReference>
<dbReference type="InterPro" id="IPR000073">
    <property type="entry name" value="AB_hydrolase_1"/>
</dbReference>
<evidence type="ECO:0000256" key="3">
    <source>
        <dbReference type="ARBA" id="ARBA00022527"/>
    </source>
</evidence>
<evidence type="ECO:0000256" key="18">
    <source>
        <dbReference type="SAM" id="MobiDB-lite"/>
    </source>
</evidence>
<comment type="catalytic activity">
    <reaction evidence="16">
        <text>[DNA-directed RNA polymerase] + ATP = phospho-[DNA-directed RNA polymerase] + ADP + H(+)</text>
        <dbReference type="Rhea" id="RHEA:10216"/>
        <dbReference type="Rhea" id="RHEA-COMP:11321"/>
        <dbReference type="Rhea" id="RHEA-COMP:11322"/>
        <dbReference type="ChEBI" id="CHEBI:15378"/>
        <dbReference type="ChEBI" id="CHEBI:30616"/>
        <dbReference type="ChEBI" id="CHEBI:43176"/>
        <dbReference type="ChEBI" id="CHEBI:68546"/>
        <dbReference type="ChEBI" id="CHEBI:456216"/>
        <dbReference type="EC" id="2.7.11.23"/>
    </reaction>
</comment>
<organism evidence="21 22">
    <name type="scientific">Arxiozyma heterogenica</name>
    <dbReference type="NCBI Taxonomy" id="278026"/>
    <lineage>
        <taxon>Eukaryota</taxon>
        <taxon>Fungi</taxon>
        <taxon>Dikarya</taxon>
        <taxon>Ascomycota</taxon>
        <taxon>Saccharomycotina</taxon>
        <taxon>Saccharomycetes</taxon>
        <taxon>Saccharomycetales</taxon>
        <taxon>Saccharomycetaceae</taxon>
        <taxon>Arxiozyma</taxon>
    </lineage>
</organism>
<dbReference type="Proteomes" id="UP001306508">
    <property type="component" value="Unassembled WGS sequence"/>
</dbReference>
<evidence type="ECO:0000256" key="10">
    <source>
        <dbReference type="ARBA" id="ARBA00022963"/>
    </source>
</evidence>
<dbReference type="GO" id="GO:0008024">
    <property type="term" value="C:cyclin/CDK positive transcription elongation factor complex"/>
    <property type="evidence" value="ECO:0007669"/>
    <property type="project" value="TreeGrafter"/>
</dbReference>
<dbReference type="PROSITE" id="PS50011">
    <property type="entry name" value="PROTEIN_KINASE_DOM"/>
    <property type="match status" value="1"/>
</dbReference>
<feature type="compositionally biased region" description="Basic and acidic residues" evidence="18">
    <location>
        <begin position="525"/>
        <end position="539"/>
    </location>
</feature>
<dbReference type="InterPro" id="IPR011009">
    <property type="entry name" value="Kinase-like_dom_sf"/>
</dbReference>
<dbReference type="GO" id="GO:0016042">
    <property type="term" value="P:lipid catabolic process"/>
    <property type="evidence" value="ECO:0007669"/>
    <property type="project" value="UniProtKB-KW"/>
</dbReference>
<feature type="region of interest" description="Disordered" evidence="18">
    <location>
        <begin position="482"/>
        <end position="501"/>
    </location>
</feature>
<dbReference type="AlphaFoldDB" id="A0AAN7ZXE3"/>
<dbReference type="Pfam" id="PF00561">
    <property type="entry name" value="Abhydrolase_1"/>
    <property type="match status" value="1"/>
</dbReference>
<evidence type="ECO:0000256" key="6">
    <source>
        <dbReference type="ARBA" id="ARBA00022741"/>
    </source>
</evidence>
<comment type="catalytic activity">
    <reaction evidence="14">
        <text>L-threonyl-[protein] + ATP = O-phospho-L-threonyl-[protein] + ADP + H(+)</text>
        <dbReference type="Rhea" id="RHEA:46608"/>
        <dbReference type="Rhea" id="RHEA-COMP:11060"/>
        <dbReference type="Rhea" id="RHEA-COMP:11605"/>
        <dbReference type="ChEBI" id="CHEBI:15378"/>
        <dbReference type="ChEBI" id="CHEBI:30013"/>
        <dbReference type="ChEBI" id="CHEBI:30616"/>
        <dbReference type="ChEBI" id="CHEBI:61977"/>
        <dbReference type="ChEBI" id="CHEBI:456216"/>
        <dbReference type="EC" id="2.7.11.22"/>
    </reaction>
</comment>
<feature type="transmembrane region" description="Helical" evidence="19">
    <location>
        <begin position="21"/>
        <end position="41"/>
    </location>
</feature>
<feature type="compositionally biased region" description="Polar residues" evidence="18">
    <location>
        <begin position="763"/>
        <end position="774"/>
    </location>
</feature>
<evidence type="ECO:0000256" key="11">
    <source>
        <dbReference type="ARBA" id="ARBA00022989"/>
    </source>
</evidence>
<sequence>MRKSYPPVYDNEYYKMFNRISFTDLFIVLLVYLESIISFFLKLIPSNILNLFTSIINFTANIDDTTIEEKLRSAPTIHEMCALFDITVEDHLVRTEDNYVLTIHRIAPKKNNNNGKVVYLHHGLLMCSDVWCCQVERHKNLPFLLHDLGYDVWMGNNRGNKYSTAHLYHPPKSAKFWDFSIDEFAFFDIPNSIEFILDYTQVDNLVCIGFSQGSAQMFAALSVNEYLNSKISHLIAIAPAMTPERLHNVIADSFAKSTPRLMYLFFGRNIILPSAVVWQRTTHPHLFSIIIDICNRLLFNWKSLNIKPKQKEICYAKLYSTTSVKCIVHWFQILRSQRFQMFEESDDMFNSLTRPYQIANFPTRTNIKVPILLLYGTSDLLIDIDVMKRNLPSDGVFDIKIEKHEHLDLIWGDDVDVLVFNQVIKFIEFLSGSNEDMFLKNKLPLTTITASSATPTSLKSNSIISSINDLPYSKRRRHSYTFSRLQRAPSQNRNEDDIDVDNVTEIRKMRTYQDEINSSISSPDHVGKQRISDHNHGNDNENNSTKNANNKKNASDSNLMFVEESVIDDTIGAASGIGSEIEMETHTINTISKYRGGRRSHRNANNTNLNRGRRNTHNPSAYQHEPATLENTNLLSKSQSKDSFTFSNKKRIRPDSINGDDDISSNNDEDSVTFHNNNNNITNTNKKRNTNTYYMGNSKITSRYETSKTDYPKRHYQTKPVSRYEGSNRTSLTEYSKNASTKSSTSKNTININSLGTYKSRFDNTTPSNTISNRDISRDKDTGKQNKNTIFNLPKGPRSSRQILSQRSNSSASPVTSSTARTIPNKSRYSGSSKVSGTVRETTCSYPKYQTISSQERSTSVYERILQVGEGTYGKVYKAKNTLTRHLVALKKLRLQNEREGFPITSIREIKLLQSFNHPNVSSIREIMIEGSRTIYMIFDYADNDLSGILLSKNIKLKDSQRKHIFKQLLEGCFYLHDKCQVIHRDIKGSNILIDNMGNVKITDFGLARKINLDSKTELSQGYTNRVITLWYRPPELLLGTTQYTTEVDMWGCGCLLLELFTTYAIFQGSNEIETITNIFKLMGTPNLTNFPNLFEMPWFFMVISNIKEKYEYQFDNKFKDIIPSLECLKLVKGLLDYDQKKRFSAKEALESPYFTENPLPEPLILNGDEREGGCHEYEVKLAKKQQKEKEKEKLLKN</sequence>
<feature type="compositionally biased region" description="Low complexity" evidence="18">
    <location>
        <begin position="540"/>
        <end position="554"/>
    </location>
</feature>
<comment type="similarity">
    <text evidence="2">Belongs to the protein kinase superfamily. CMGC Ser/Thr protein kinase family. CDC2/CDKX subfamily.</text>
</comment>
<dbReference type="FunFam" id="3.40.50.1820:FF:000095">
    <property type="entry name" value="Triglyceride lipase-cholesterol esterase"/>
    <property type="match status" value="1"/>
</dbReference>
<dbReference type="Gene3D" id="1.10.510.10">
    <property type="entry name" value="Transferase(Phosphotransferase) domain 1"/>
    <property type="match status" value="1"/>
</dbReference>
<keyword evidence="12" id="KW-0443">Lipid metabolism</keyword>
<protein>
    <recommendedName>
        <fullName evidence="20">Protein kinase domain-containing protein</fullName>
    </recommendedName>
</protein>
<dbReference type="GO" id="GO:0030332">
    <property type="term" value="F:cyclin binding"/>
    <property type="evidence" value="ECO:0007669"/>
    <property type="project" value="TreeGrafter"/>
</dbReference>
<feature type="binding site" evidence="17">
    <location>
        <position position="891"/>
    </location>
    <ligand>
        <name>ATP</name>
        <dbReference type="ChEBI" id="CHEBI:30616"/>
    </ligand>
</feature>
<proteinExistence type="inferred from homology"/>